<dbReference type="AlphaFoldDB" id="A0A493TPZ8"/>
<dbReference type="Ensembl" id="ENSAPLT00000047834.1">
    <property type="protein sequence ID" value="ENSAPLP00000027937.1"/>
    <property type="gene ID" value="ENSAPLG00000017215.1"/>
</dbReference>
<feature type="compositionally biased region" description="Basic and acidic residues" evidence="1">
    <location>
        <begin position="295"/>
        <end position="330"/>
    </location>
</feature>
<dbReference type="InterPro" id="IPR031248">
    <property type="entry name" value="RNF213"/>
</dbReference>
<accession>A0A493TPZ8</accession>
<evidence type="ECO:0000313" key="2">
    <source>
        <dbReference type="Ensembl" id="ENSAPLP00000027937.1"/>
    </source>
</evidence>
<feature type="region of interest" description="Disordered" evidence="1">
    <location>
        <begin position="1"/>
        <end position="367"/>
    </location>
</feature>
<feature type="compositionally biased region" description="Polar residues" evidence="1">
    <location>
        <begin position="135"/>
        <end position="159"/>
    </location>
</feature>
<sequence>MNFTSIAERGDVKLTPDSDTGAEPKGEVKGEGADGPCTPETKEEEGGLLLEDVTALSNTSETAPECGADGTSITETTDDEKEKEEGASLLEGKAAPSDISETSPQGTADLPAKKSQKKKRNKAKKIPSGSEEQKSPPSLSTAPAQTAEMSDAQKIQTPGSEVAKPSSDFLAGDNRGALENGGVSGQLGKEAPSLEMVAEGSHSSEAVMTPSKESTVSNVSAPSPGSTALEEVRGGSTTQSGEVVRSNVEESSAVSDTVQLLESEPDSQSLGSRTKSLEAGKGKQDTNQEVSCVTTKKEDAKKKEKTQNEKAHEATEKTKQTKGPEIDRKSGASAVTNSSKNENQQKNQKPVDKSKESSVNQSEAQGVPGYLDWKDNVCELSCTKQLGEHGYLIEGCVALAKESMNKCIPYKYWVSCGEGQYEFIYKDPEPNNFVNRCLYINSALISNGEWHQYDDIVCAKPSRLKNLKNLFLLQDKKKDIVNGKIIAANIMLENIFSILGTWSPVNLKNFFSQLKQFHCVTKEPCVFSGKKLAWDELDFGEQQVNELLLQYIRKIARPYFLPEGAEASQKDIAIKSKLALGLTLLGVVESFNLPTTKEDLAALCCLLCLEKKSEKAIQDEINQMKAAFKGSLRTQLINLYQRCIDKEVDHWVWILPLLHLLAASAQCDSLSIEEDIWAGLEGIPFVETRKRHR</sequence>
<dbReference type="PANTHER" id="PTHR22605:SF16">
    <property type="entry name" value="E3 UBIQUITIN-PROTEIN LIGASE RNF213"/>
    <property type="match status" value="1"/>
</dbReference>
<dbReference type="OMA" id="GFRENIQ"/>
<name>A0A493TPZ8_ANAPP</name>
<dbReference type="Proteomes" id="UP000016666">
    <property type="component" value="Unassembled WGS sequence"/>
</dbReference>
<keyword evidence="3" id="KW-1185">Reference proteome</keyword>
<feature type="compositionally biased region" description="Basic residues" evidence="1">
    <location>
        <begin position="114"/>
        <end position="125"/>
    </location>
</feature>
<dbReference type="GO" id="GO:0005730">
    <property type="term" value="C:nucleolus"/>
    <property type="evidence" value="ECO:0007669"/>
    <property type="project" value="TreeGrafter"/>
</dbReference>
<dbReference type="PANTHER" id="PTHR22605">
    <property type="entry name" value="RZ-TYPE DOMAIN-CONTAINING PROTEIN"/>
    <property type="match status" value="1"/>
</dbReference>
<evidence type="ECO:0000256" key="1">
    <source>
        <dbReference type="SAM" id="MobiDB-lite"/>
    </source>
</evidence>
<dbReference type="GO" id="GO:0005829">
    <property type="term" value="C:cytosol"/>
    <property type="evidence" value="ECO:0007669"/>
    <property type="project" value="TreeGrafter"/>
</dbReference>
<feature type="compositionally biased region" description="Basic and acidic residues" evidence="1">
    <location>
        <begin position="275"/>
        <end position="286"/>
    </location>
</feature>
<feature type="compositionally biased region" description="Polar residues" evidence="1">
    <location>
        <begin position="201"/>
        <end position="226"/>
    </location>
</feature>
<dbReference type="GeneTree" id="ENSGT00940000166332"/>
<dbReference type="GO" id="GO:0002040">
    <property type="term" value="P:sprouting angiogenesis"/>
    <property type="evidence" value="ECO:0007669"/>
    <property type="project" value="TreeGrafter"/>
</dbReference>
<evidence type="ECO:0000313" key="3">
    <source>
        <dbReference type="Proteomes" id="UP000016666"/>
    </source>
</evidence>
<dbReference type="GO" id="GO:0004842">
    <property type="term" value="F:ubiquitin-protein transferase activity"/>
    <property type="evidence" value="ECO:0007669"/>
    <property type="project" value="InterPro"/>
</dbReference>
<dbReference type="GO" id="GO:0016020">
    <property type="term" value="C:membrane"/>
    <property type="evidence" value="ECO:0007669"/>
    <property type="project" value="TreeGrafter"/>
</dbReference>
<dbReference type="GO" id="GO:2000051">
    <property type="term" value="P:negative regulation of non-canonical Wnt signaling pathway"/>
    <property type="evidence" value="ECO:0007669"/>
    <property type="project" value="TreeGrafter"/>
</dbReference>
<organism evidence="2 3">
    <name type="scientific">Anas platyrhynchos platyrhynchos</name>
    <name type="common">Northern mallard</name>
    <dbReference type="NCBI Taxonomy" id="8840"/>
    <lineage>
        <taxon>Eukaryota</taxon>
        <taxon>Metazoa</taxon>
        <taxon>Chordata</taxon>
        <taxon>Craniata</taxon>
        <taxon>Vertebrata</taxon>
        <taxon>Euteleostomi</taxon>
        <taxon>Archelosauria</taxon>
        <taxon>Archosauria</taxon>
        <taxon>Dinosauria</taxon>
        <taxon>Saurischia</taxon>
        <taxon>Theropoda</taxon>
        <taxon>Coelurosauria</taxon>
        <taxon>Aves</taxon>
        <taxon>Neognathae</taxon>
        <taxon>Galloanserae</taxon>
        <taxon>Anseriformes</taxon>
        <taxon>Anatidae</taxon>
        <taxon>Anatinae</taxon>
        <taxon>Anas</taxon>
    </lineage>
</organism>
<dbReference type="GO" id="GO:0006511">
    <property type="term" value="P:ubiquitin-dependent protein catabolic process"/>
    <property type="evidence" value="ECO:0007669"/>
    <property type="project" value="TreeGrafter"/>
</dbReference>
<reference evidence="2" key="3">
    <citation type="submission" date="2025-09" db="UniProtKB">
        <authorList>
            <consortium name="Ensembl"/>
        </authorList>
    </citation>
    <scope>IDENTIFICATION</scope>
</reference>
<reference evidence="3" key="1">
    <citation type="submission" date="2017-10" db="EMBL/GenBank/DDBJ databases">
        <title>A new Pekin duck reference genome.</title>
        <authorList>
            <person name="Hou Z.-C."/>
            <person name="Zhou Z.-K."/>
            <person name="Zhu F."/>
            <person name="Hou S.-S."/>
        </authorList>
    </citation>
    <scope>NUCLEOTIDE SEQUENCE [LARGE SCALE GENOMIC DNA]</scope>
</reference>
<feature type="compositionally biased region" description="Basic and acidic residues" evidence="1">
    <location>
        <begin position="8"/>
        <end position="32"/>
    </location>
</feature>
<proteinExistence type="predicted"/>
<protein>
    <submittedName>
        <fullName evidence="2">Uncharacterized protein</fullName>
    </submittedName>
</protein>
<feature type="compositionally biased region" description="Polar residues" evidence="1">
    <location>
        <begin position="249"/>
        <end position="274"/>
    </location>
</feature>
<reference evidence="2" key="2">
    <citation type="submission" date="2025-08" db="UniProtKB">
        <authorList>
            <consortium name="Ensembl"/>
        </authorList>
    </citation>
    <scope>IDENTIFICATION</scope>
</reference>
<dbReference type="GO" id="GO:0016887">
    <property type="term" value="F:ATP hydrolysis activity"/>
    <property type="evidence" value="ECO:0007669"/>
    <property type="project" value="InterPro"/>
</dbReference>